<gene>
    <name evidence="1" type="ORF">AFUS01_LOCUS42284</name>
</gene>
<proteinExistence type="predicted"/>
<accession>A0A8J2PT82</accession>
<name>A0A8J2PT82_9HEXA</name>
<comment type="caution">
    <text evidence="1">The sequence shown here is derived from an EMBL/GenBank/DDBJ whole genome shotgun (WGS) entry which is preliminary data.</text>
</comment>
<sequence>MLLPELDFLVAGTTGR</sequence>
<protein>
    <submittedName>
        <fullName evidence="1">Uncharacterized protein</fullName>
    </submittedName>
</protein>
<dbReference type="EMBL" id="CAJVCH010565995">
    <property type="protein sequence ID" value="CAG7832604.1"/>
    <property type="molecule type" value="Genomic_DNA"/>
</dbReference>
<dbReference type="Proteomes" id="UP000708208">
    <property type="component" value="Unassembled WGS sequence"/>
</dbReference>
<evidence type="ECO:0000313" key="1">
    <source>
        <dbReference type="EMBL" id="CAG7832604.1"/>
    </source>
</evidence>
<evidence type="ECO:0000313" key="2">
    <source>
        <dbReference type="Proteomes" id="UP000708208"/>
    </source>
</evidence>
<reference evidence="1" key="1">
    <citation type="submission" date="2021-06" db="EMBL/GenBank/DDBJ databases">
        <authorList>
            <person name="Hodson N. C."/>
            <person name="Mongue J. A."/>
            <person name="Jaron S. K."/>
        </authorList>
    </citation>
    <scope>NUCLEOTIDE SEQUENCE</scope>
</reference>
<organism evidence="1 2">
    <name type="scientific">Allacma fusca</name>
    <dbReference type="NCBI Taxonomy" id="39272"/>
    <lineage>
        <taxon>Eukaryota</taxon>
        <taxon>Metazoa</taxon>
        <taxon>Ecdysozoa</taxon>
        <taxon>Arthropoda</taxon>
        <taxon>Hexapoda</taxon>
        <taxon>Collembola</taxon>
        <taxon>Symphypleona</taxon>
        <taxon>Sminthuridae</taxon>
        <taxon>Allacma</taxon>
    </lineage>
</organism>
<dbReference type="AlphaFoldDB" id="A0A8J2PT82"/>
<feature type="non-terminal residue" evidence="1">
    <location>
        <position position="16"/>
    </location>
</feature>
<keyword evidence="2" id="KW-1185">Reference proteome</keyword>